<dbReference type="EMBL" id="JAEKNR010000029">
    <property type="protein sequence ID" value="MBJ7596932.1"/>
    <property type="molecule type" value="Genomic_DNA"/>
</dbReference>
<organism evidence="2 3">
    <name type="scientific">Candidatus Nephthysia bennettiae</name>
    <dbReference type="NCBI Taxonomy" id="3127016"/>
    <lineage>
        <taxon>Bacteria</taxon>
        <taxon>Bacillati</taxon>
        <taxon>Candidatus Dormiibacterota</taxon>
        <taxon>Candidatus Dormibacteria</taxon>
        <taxon>Candidatus Dormibacterales</taxon>
        <taxon>Candidatus Dormibacteraceae</taxon>
        <taxon>Candidatus Nephthysia</taxon>
    </lineage>
</organism>
<feature type="domain" description="UBP-type" evidence="1">
    <location>
        <begin position="2"/>
        <end position="97"/>
    </location>
</feature>
<evidence type="ECO:0000259" key="1">
    <source>
        <dbReference type="PROSITE" id="PS50271"/>
    </source>
</evidence>
<name>A0A934NC27_9BACT</name>
<dbReference type="SUPFAM" id="SSF57850">
    <property type="entry name" value="RING/U-box"/>
    <property type="match status" value="1"/>
</dbReference>
<keyword evidence="3" id="KW-1185">Reference proteome</keyword>
<dbReference type="AlphaFoldDB" id="A0A934NC27"/>
<proteinExistence type="predicted"/>
<dbReference type="PROSITE" id="PS50271">
    <property type="entry name" value="ZF_UBP"/>
    <property type="match status" value="1"/>
</dbReference>
<sequence length="97" mass="10598">MAVCGHLDQIADVTPSSPGCEDCLAAGSRDWVHLRVCQECGHVGCCDNSPGRHATAHFHAVTHPIIRSYEPGEDWYWCYVDEVVFELQGAPPAPSHP</sequence>
<dbReference type="GO" id="GO:0008270">
    <property type="term" value="F:zinc ion binding"/>
    <property type="evidence" value="ECO:0007669"/>
    <property type="project" value="InterPro"/>
</dbReference>
<dbReference type="InterPro" id="IPR001607">
    <property type="entry name" value="Znf_UBP"/>
</dbReference>
<protein>
    <submittedName>
        <fullName evidence="2">UBP-type zinc finger domain-containing protein</fullName>
    </submittedName>
</protein>
<evidence type="ECO:0000313" key="2">
    <source>
        <dbReference type="EMBL" id="MBJ7596932.1"/>
    </source>
</evidence>
<dbReference type="InterPro" id="IPR013083">
    <property type="entry name" value="Znf_RING/FYVE/PHD"/>
</dbReference>
<accession>A0A934NC27</accession>
<dbReference type="Proteomes" id="UP000612893">
    <property type="component" value="Unassembled WGS sequence"/>
</dbReference>
<dbReference type="Pfam" id="PF02148">
    <property type="entry name" value="zf-UBP"/>
    <property type="match status" value="1"/>
</dbReference>
<comment type="caution">
    <text evidence="2">The sequence shown here is derived from an EMBL/GenBank/DDBJ whole genome shotgun (WGS) entry which is preliminary data.</text>
</comment>
<dbReference type="RefSeq" id="WP_338198770.1">
    <property type="nucleotide sequence ID" value="NZ_JAEKNR010000029.1"/>
</dbReference>
<gene>
    <name evidence="2" type="ORF">JF922_02435</name>
</gene>
<reference evidence="2" key="1">
    <citation type="submission" date="2020-10" db="EMBL/GenBank/DDBJ databases">
        <title>Ca. Dormibacterota MAGs.</title>
        <authorList>
            <person name="Montgomery K."/>
        </authorList>
    </citation>
    <scope>NUCLEOTIDE SEQUENCE [LARGE SCALE GENOMIC DNA]</scope>
    <source>
        <strain evidence="2">SC8812_S17_10</strain>
    </source>
</reference>
<dbReference type="Gene3D" id="3.30.40.10">
    <property type="entry name" value="Zinc/RING finger domain, C3HC4 (zinc finger)"/>
    <property type="match status" value="1"/>
</dbReference>
<evidence type="ECO:0000313" key="3">
    <source>
        <dbReference type="Proteomes" id="UP000612893"/>
    </source>
</evidence>